<proteinExistence type="predicted"/>
<dbReference type="Proteomes" id="UP001164803">
    <property type="component" value="Chromosome"/>
</dbReference>
<dbReference type="GO" id="GO:0008745">
    <property type="term" value="F:N-acetylmuramoyl-L-alanine amidase activity"/>
    <property type="evidence" value="ECO:0007669"/>
    <property type="project" value="UniProtKB-EC"/>
</dbReference>
<reference evidence="3" key="1">
    <citation type="submission" date="2022-08" db="EMBL/GenBank/DDBJ databases">
        <title>Alicyclobacillus dauci DSM2870, complete genome.</title>
        <authorList>
            <person name="Wang Q."/>
            <person name="Cai R."/>
            <person name="Wang Z."/>
        </authorList>
    </citation>
    <scope>NUCLEOTIDE SEQUENCE</scope>
    <source>
        <strain evidence="3">DSM 28700</strain>
    </source>
</reference>
<dbReference type="PANTHER" id="PTHR30404">
    <property type="entry name" value="N-ACETYLMURAMOYL-L-ALANINE AMIDASE"/>
    <property type="match status" value="1"/>
</dbReference>
<dbReference type="InterPro" id="IPR050695">
    <property type="entry name" value="N-acetylmuramoyl_amidase_3"/>
</dbReference>
<evidence type="ECO:0000313" key="3">
    <source>
        <dbReference type="EMBL" id="WAH37422.1"/>
    </source>
</evidence>
<dbReference type="RefSeq" id="WP_268044914.1">
    <property type="nucleotide sequence ID" value="NZ_CP104064.1"/>
</dbReference>
<gene>
    <name evidence="3" type="ORF">NZD86_02460</name>
</gene>
<name>A0ABY6Z3H0_9BACL</name>
<dbReference type="SUPFAM" id="SSF53187">
    <property type="entry name" value="Zn-dependent exopeptidases"/>
    <property type="match status" value="1"/>
</dbReference>
<protein>
    <submittedName>
        <fullName evidence="3">N-acetylmuramoyl-L-alanine amidase</fullName>
        <ecNumber evidence="3">3.5.1.28</ecNumber>
    </submittedName>
</protein>
<keyword evidence="1 3" id="KW-0378">Hydrolase</keyword>
<dbReference type="InterPro" id="IPR002508">
    <property type="entry name" value="MurNAc-LAA_cat"/>
</dbReference>
<dbReference type="Gene3D" id="3.40.630.40">
    <property type="entry name" value="Zn-dependent exopeptidases"/>
    <property type="match status" value="1"/>
</dbReference>
<dbReference type="SMART" id="SM00646">
    <property type="entry name" value="Ami_3"/>
    <property type="match status" value="1"/>
</dbReference>
<keyword evidence="4" id="KW-1185">Reference proteome</keyword>
<sequence>MHSRKAILSAVAIALFSMVVVNLLPIDRVSATAVSTEQSEGQAEEPNSEKSSPVVENSLYGRTIVVDAGHGGRDSGARGIGGVQEKDINLSVAQALVRYLHEAGATVITTRTTDTDLATESDRLQKRRHLGDLKGRLGVVREQPIDAFVSIHCNAAPSPDWCGAQVLYLHKNDDGQRLAKTMQETFQETLLPTRRSIQSNRTLYLLKRVKGPTILAEIGFITNPTEASWLQRPVYQDKVAFAMYLALTRYFNESPSEPDDGQ</sequence>
<accession>A0ABY6Z3H0</accession>
<dbReference type="CDD" id="cd02696">
    <property type="entry name" value="MurNAc-LAA"/>
    <property type="match status" value="1"/>
</dbReference>
<dbReference type="Pfam" id="PF01520">
    <property type="entry name" value="Amidase_3"/>
    <property type="match status" value="1"/>
</dbReference>
<organism evidence="3 4">
    <name type="scientific">Alicyclobacillus dauci</name>
    <dbReference type="NCBI Taxonomy" id="1475485"/>
    <lineage>
        <taxon>Bacteria</taxon>
        <taxon>Bacillati</taxon>
        <taxon>Bacillota</taxon>
        <taxon>Bacilli</taxon>
        <taxon>Bacillales</taxon>
        <taxon>Alicyclobacillaceae</taxon>
        <taxon>Alicyclobacillus</taxon>
    </lineage>
</organism>
<evidence type="ECO:0000313" key="4">
    <source>
        <dbReference type="Proteomes" id="UP001164803"/>
    </source>
</evidence>
<dbReference type="PANTHER" id="PTHR30404:SF0">
    <property type="entry name" value="N-ACETYLMURAMOYL-L-ALANINE AMIDASE AMIC"/>
    <property type="match status" value="1"/>
</dbReference>
<evidence type="ECO:0000259" key="2">
    <source>
        <dbReference type="SMART" id="SM00646"/>
    </source>
</evidence>
<dbReference type="EC" id="3.5.1.28" evidence="3"/>
<dbReference type="EMBL" id="CP104064">
    <property type="protein sequence ID" value="WAH37422.1"/>
    <property type="molecule type" value="Genomic_DNA"/>
</dbReference>
<feature type="domain" description="MurNAc-LAA" evidence="2">
    <location>
        <begin position="143"/>
        <end position="248"/>
    </location>
</feature>
<evidence type="ECO:0000256" key="1">
    <source>
        <dbReference type="ARBA" id="ARBA00022801"/>
    </source>
</evidence>